<dbReference type="OrthoDB" id="9801945at2"/>
<protein>
    <submittedName>
        <fullName evidence="1">Sulfur carrier protein</fullName>
    </submittedName>
</protein>
<dbReference type="AlphaFoldDB" id="A0A1I6DQP8"/>
<keyword evidence="2" id="KW-1185">Reference proteome</keyword>
<dbReference type="STRING" id="39060.SAMN05660706_11537"/>
<name>A0A1I6DQP8_9FIRM</name>
<dbReference type="InterPro" id="IPR016155">
    <property type="entry name" value="Mopterin_synth/thiamin_S_b"/>
</dbReference>
<evidence type="ECO:0000313" key="1">
    <source>
        <dbReference type="EMBL" id="SFR07790.1"/>
    </source>
</evidence>
<gene>
    <name evidence="1" type="ORF">SAMN05660706_11537</name>
</gene>
<dbReference type="InterPro" id="IPR012675">
    <property type="entry name" value="Beta-grasp_dom_sf"/>
</dbReference>
<accession>A0A1I6DQP8</accession>
<evidence type="ECO:0000313" key="2">
    <source>
        <dbReference type="Proteomes" id="UP000199584"/>
    </source>
</evidence>
<dbReference type="Pfam" id="PF02597">
    <property type="entry name" value="ThiS"/>
    <property type="match status" value="1"/>
</dbReference>
<organism evidence="1 2">
    <name type="scientific">Desulfoscipio geothermicus DSM 3669</name>
    <dbReference type="NCBI Taxonomy" id="1121426"/>
    <lineage>
        <taxon>Bacteria</taxon>
        <taxon>Bacillati</taxon>
        <taxon>Bacillota</taxon>
        <taxon>Clostridia</taxon>
        <taxon>Eubacteriales</taxon>
        <taxon>Desulfallaceae</taxon>
        <taxon>Desulfoscipio</taxon>
    </lineage>
</organism>
<dbReference type="EMBL" id="FOYM01000015">
    <property type="protein sequence ID" value="SFR07790.1"/>
    <property type="molecule type" value="Genomic_DNA"/>
</dbReference>
<dbReference type="Gene3D" id="3.10.20.30">
    <property type="match status" value="1"/>
</dbReference>
<reference evidence="2" key="1">
    <citation type="submission" date="2016-10" db="EMBL/GenBank/DDBJ databases">
        <authorList>
            <person name="Varghese N."/>
            <person name="Submissions S."/>
        </authorList>
    </citation>
    <scope>NUCLEOTIDE SEQUENCE [LARGE SCALE GENOMIC DNA]</scope>
    <source>
        <strain evidence="2">DSM 3669</strain>
    </source>
</reference>
<sequence length="77" mass="8570">MQVRVKLLGILSFNYPAFSKFRPVELNEGETIEDLRKRLAVPANKVHFVSVNGKMVGEEYNLIDGDEVIFFPAASGG</sequence>
<proteinExistence type="predicted"/>
<dbReference type="Proteomes" id="UP000199584">
    <property type="component" value="Unassembled WGS sequence"/>
</dbReference>
<dbReference type="SUPFAM" id="SSF54285">
    <property type="entry name" value="MoaD/ThiS"/>
    <property type="match status" value="1"/>
</dbReference>
<dbReference type="InterPro" id="IPR003749">
    <property type="entry name" value="ThiS/MoaD-like"/>
</dbReference>